<dbReference type="SUPFAM" id="SSF89919">
    <property type="entry name" value="Ribosome-binding factor A, RbfA"/>
    <property type="match status" value="1"/>
</dbReference>
<dbReference type="HAMAP" id="MF_00003">
    <property type="entry name" value="RbfA"/>
    <property type="match status" value="1"/>
</dbReference>
<comment type="similarity">
    <text evidence="2">Belongs to the RbfA family.</text>
</comment>
<dbReference type="InterPro" id="IPR015946">
    <property type="entry name" value="KH_dom-like_a/b"/>
</dbReference>
<evidence type="ECO:0000313" key="3">
    <source>
        <dbReference type="EMBL" id="MDQ0437496.1"/>
    </source>
</evidence>
<evidence type="ECO:0000256" key="2">
    <source>
        <dbReference type="HAMAP-Rule" id="MF_00003"/>
    </source>
</evidence>
<comment type="subunit">
    <text evidence="2">Monomer. Binds 30S ribosomal subunits, but not 50S ribosomal subunits or 70S ribosomes.</text>
</comment>
<keyword evidence="1 2" id="KW-0690">Ribosome biogenesis</keyword>
<dbReference type="Proteomes" id="UP001241603">
    <property type="component" value="Unassembled WGS sequence"/>
</dbReference>
<dbReference type="Pfam" id="PF02033">
    <property type="entry name" value="RBFA"/>
    <property type="match status" value="1"/>
</dbReference>
<protein>
    <recommendedName>
        <fullName evidence="2">Ribosome-binding factor A</fullName>
    </recommendedName>
</protein>
<evidence type="ECO:0000313" key="4">
    <source>
        <dbReference type="Proteomes" id="UP001241603"/>
    </source>
</evidence>
<dbReference type="Gene3D" id="3.30.300.20">
    <property type="match status" value="1"/>
</dbReference>
<organism evidence="3 4">
    <name type="scientific">Kaistia dalseonensis</name>
    <dbReference type="NCBI Taxonomy" id="410840"/>
    <lineage>
        <taxon>Bacteria</taxon>
        <taxon>Pseudomonadati</taxon>
        <taxon>Pseudomonadota</taxon>
        <taxon>Alphaproteobacteria</taxon>
        <taxon>Hyphomicrobiales</taxon>
        <taxon>Kaistiaceae</taxon>
        <taxon>Kaistia</taxon>
    </lineage>
</organism>
<dbReference type="NCBIfam" id="TIGR00082">
    <property type="entry name" value="rbfA"/>
    <property type="match status" value="1"/>
</dbReference>
<dbReference type="PANTHER" id="PTHR33515">
    <property type="entry name" value="RIBOSOME-BINDING FACTOR A, CHLOROPLASTIC-RELATED"/>
    <property type="match status" value="1"/>
</dbReference>
<sequence length="144" mass="15888">MARTASNGKKIGTPGQRQLRVGELVRHALSEILARGELREPALESVIVTVPEVRLSPDLKIATAYVMPLGGKNAEGVVAALDQHRKYLRGEVAHRINMKFAPDLRFRVDTSFEEGARIDALLRSDPIVRQDVETPPVADEPDED</sequence>
<name>A0ABU0H5A9_9HYPH</name>
<accession>A0ABU0H5A9</accession>
<reference evidence="3 4" key="1">
    <citation type="submission" date="2023-07" db="EMBL/GenBank/DDBJ databases">
        <title>Genomic Encyclopedia of Type Strains, Phase IV (KMG-IV): sequencing the most valuable type-strain genomes for metagenomic binning, comparative biology and taxonomic classification.</title>
        <authorList>
            <person name="Goeker M."/>
        </authorList>
    </citation>
    <scope>NUCLEOTIDE SEQUENCE [LARGE SCALE GENOMIC DNA]</scope>
    <source>
        <strain evidence="3 4">B6-8</strain>
    </source>
</reference>
<comment type="function">
    <text evidence="2">One of several proteins that assist in the late maturation steps of the functional core of the 30S ribosomal subunit. Associates with free 30S ribosomal subunits (but not with 30S subunits that are part of 70S ribosomes or polysomes). Required for efficient processing of 16S rRNA. May interact with the 5'-terminal helix region of 16S rRNA.</text>
</comment>
<comment type="caution">
    <text evidence="3">The sequence shown here is derived from an EMBL/GenBank/DDBJ whole genome shotgun (WGS) entry which is preliminary data.</text>
</comment>
<dbReference type="InterPro" id="IPR020053">
    <property type="entry name" value="Ribosome-bd_factorA_CS"/>
</dbReference>
<dbReference type="RefSeq" id="WP_266348412.1">
    <property type="nucleotide sequence ID" value="NZ_JAPKNG010000002.1"/>
</dbReference>
<dbReference type="EMBL" id="JAUSVO010000002">
    <property type="protein sequence ID" value="MDQ0437496.1"/>
    <property type="molecule type" value="Genomic_DNA"/>
</dbReference>
<proteinExistence type="inferred from homology"/>
<dbReference type="PANTHER" id="PTHR33515:SF1">
    <property type="entry name" value="RIBOSOME-BINDING FACTOR A, CHLOROPLASTIC-RELATED"/>
    <property type="match status" value="1"/>
</dbReference>
<comment type="subcellular location">
    <subcellularLocation>
        <location evidence="2">Cytoplasm</location>
    </subcellularLocation>
</comment>
<dbReference type="PROSITE" id="PS01319">
    <property type="entry name" value="RBFA"/>
    <property type="match status" value="1"/>
</dbReference>
<dbReference type="InterPro" id="IPR023799">
    <property type="entry name" value="RbfA_dom_sf"/>
</dbReference>
<keyword evidence="4" id="KW-1185">Reference proteome</keyword>
<dbReference type="NCBIfam" id="NF001802">
    <property type="entry name" value="PRK00521.2-5"/>
    <property type="match status" value="1"/>
</dbReference>
<evidence type="ECO:0000256" key="1">
    <source>
        <dbReference type="ARBA" id="ARBA00022517"/>
    </source>
</evidence>
<dbReference type="InterPro" id="IPR000238">
    <property type="entry name" value="RbfA"/>
</dbReference>
<gene>
    <name evidence="2" type="primary">rbfA</name>
    <name evidence="3" type="ORF">QO014_001881</name>
</gene>
<keyword evidence="2" id="KW-0963">Cytoplasm</keyword>